<feature type="transmembrane region" description="Helical" evidence="8">
    <location>
        <begin position="534"/>
        <end position="554"/>
    </location>
</feature>
<dbReference type="InterPro" id="IPR003864">
    <property type="entry name" value="CSC1/OSCA1-like_7TM"/>
</dbReference>
<accession>A0A9K3LTR7</accession>
<evidence type="ECO:0000256" key="2">
    <source>
        <dbReference type="ARBA" id="ARBA00007779"/>
    </source>
</evidence>
<feature type="transmembrane region" description="Helical" evidence="8">
    <location>
        <begin position="108"/>
        <end position="127"/>
    </location>
</feature>
<dbReference type="AlphaFoldDB" id="A0A9K3LTR7"/>
<comment type="subcellular location">
    <subcellularLocation>
        <location evidence="1">Membrane</location>
        <topology evidence="1">Multi-pass membrane protein</topology>
    </subcellularLocation>
</comment>
<feature type="transmembrane region" description="Helical" evidence="8">
    <location>
        <begin position="575"/>
        <end position="599"/>
    </location>
</feature>
<name>A0A9K3LTR7_9STRA</name>
<evidence type="ECO:0000313" key="11">
    <source>
        <dbReference type="EMBL" id="KAG7368405.1"/>
    </source>
</evidence>
<dbReference type="Proteomes" id="UP000693970">
    <property type="component" value="Unassembled WGS sequence"/>
</dbReference>
<dbReference type="EMBL" id="JAGRRH010000006">
    <property type="protein sequence ID" value="KAG7368405.1"/>
    <property type="molecule type" value="Genomic_DNA"/>
</dbReference>
<feature type="domain" description="CSC1/OSCA1-like N-terminal transmembrane" evidence="10">
    <location>
        <begin position="31"/>
        <end position="181"/>
    </location>
</feature>
<keyword evidence="4 8" id="KW-0812">Transmembrane</keyword>
<dbReference type="OrthoDB" id="1689567at2759"/>
<dbReference type="Pfam" id="PF13967">
    <property type="entry name" value="RSN1_TM"/>
    <property type="match status" value="1"/>
</dbReference>
<keyword evidence="7" id="KW-0175">Coiled coil</keyword>
<dbReference type="PANTHER" id="PTHR13018">
    <property type="entry name" value="PROBABLE MEMBRANE PROTEIN DUF221-RELATED"/>
    <property type="match status" value="1"/>
</dbReference>
<feature type="coiled-coil region" evidence="7">
    <location>
        <begin position="283"/>
        <end position="314"/>
    </location>
</feature>
<feature type="transmembrane region" description="Helical" evidence="8">
    <location>
        <begin position="767"/>
        <end position="784"/>
    </location>
</feature>
<proteinExistence type="inferred from homology"/>
<evidence type="ECO:0000256" key="8">
    <source>
        <dbReference type="SAM" id="Phobius"/>
    </source>
</evidence>
<keyword evidence="6 8" id="KW-0472">Membrane</keyword>
<feature type="transmembrane region" description="Helical" evidence="8">
    <location>
        <begin position="36"/>
        <end position="55"/>
    </location>
</feature>
<feature type="transmembrane region" description="Helical" evidence="8">
    <location>
        <begin position="686"/>
        <end position="713"/>
    </location>
</feature>
<feature type="domain" description="CSC1/OSCA1-like 7TM region" evidence="9">
    <location>
        <begin position="481"/>
        <end position="758"/>
    </location>
</feature>
<feature type="transmembrane region" description="Helical" evidence="8">
    <location>
        <begin position="481"/>
        <end position="505"/>
    </location>
</feature>
<protein>
    <submittedName>
        <fullName evidence="11">Uncharacterized protein</fullName>
    </submittedName>
</protein>
<dbReference type="PANTHER" id="PTHR13018:SF5">
    <property type="entry name" value="RE44586P"/>
    <property type="match status" value="1"/>
</dbReference>
<evidence type="ECO:0000256" key="1">
    <source>
        <dbReference type="ARBA" id="ARBA00004141"/>
    </source>
</evidence>
<gene>
    <name evidence="11" type="ORF">IV203_031148</name>
</gene>
<evidence type="ECO:0000256" key="6">
    <source>
        <dbReference type="ARBA" id="ARBA00023136"/>
    </source>
</evidence>
<evidence type="ECO:0000256" key="7">
    <source>
        <dbReference type="SAM" id="Coils"/>
    </source>
</evidence>
<reference evidence="11" key="2">
    <citation type="submission" date="2021-04" db="EMBL/GenBank/DDBJ databases">
        <authorList>
            <person name="Podell S."/>
        </authorList>
    </citation>
    <scope>NUCLEOTIDE SEQUENCE</scope>
    <source>
        <strain evidence="11">Hildebrandi</strain>
    </source>
</reference>
<keyword evidence="3" id="KW-0813">Transport</keyword>
<feature type="transmembrane region" description="Helical" evidence="8">
    <location>
        <begin position="160"/>
        <end position="179"/>
    </location>
</feature>
<feature type="transmembrane region" description="Helical" evidence="8">
    <location>
        <begin position="739"/>
        <end position="760"/>
    </location>
</feature>
<evidence type="ECO:0000259" key="9">
    <source>
        <dbReference type="Pfam" id="PF02714"/>
    </source>
</evidence>
<dbReference type="GO" id="GO:0005886">
    <property type="term" value="C:plasma membrane"/>
    <property type="evidence" value="ECO:0007669"/>
    <property type="project" value="TreeGrafter"/>
</dbReference>
<keyword evidence="12" id="KW-1185">Reference proteome</keyword>
<evidence type="ECO:0000256" key="5">
    <source>
        <dbReference type="ARBA" id="ARBA00022989"/>
    </source>
</evidence>
<reference evidence="11" key="1">
    <citation type="journal article" date="2021" name="Sci. Rep.">
        <title>Diploid genomic architecture of Nitzschia inconspicua, an elite biomass production diatom.</title>
        <authorList>
            <person name="Oliver A."/>
            <person name="Podell S."/>
            <person name="Pinowska A."/>
            <person name="Traller J.C."/>
            <person name="Smith S.R."/>
            <person name="McClure R."/>
            <person name="Beliaev A."/>
            <person name="Bohutskyi P."/>
            <person name="Hill E.A."/>
            <person name="Rabines A."/>
            <person name="Zheng H."/>
            <person name="Allen L.Z."/>
            <person name="Kuo A."/>
            <person name="Grigoriev I.V."/>
            <person name="Allen A.E."/>
            <person name="Hazlebeck D."/>
            <person name="Allen E.E."/>
        </authorList>
    </citation>
    <scope>NUCLEOTIDE SEQUENCE</scope>
    <source>
        <strain evidence="11">Hildebrandi</strain>
    </source>
</reference>
<evidence type="ECO:0000313" key="12">
    <source>
        <dbReference type="Proteomes" id="UP000693970"/>
    </source>
</evidence>
<dbReference type="Pfam" id="PF02714">
    <property type="entry name" value="RSN1_7TM"/>
    <property type="match status" value="1"/>
</dbReference>
<keyword evidence="5 8" id="KW-1133">Transmembrane helix</keyword>
<dbReference type="InterPro" id="IPR032880">
    <property type="entry name" value="CSC1/OSCA1-like_N"/>
</dbReference>
<evidence type="ECO:0000256" key="4">
    <source>
        <dbReference type="ARBA" id="ARBA00022692"/>
    </source>
</evidence>
<comment type="caution">
    <text evidence="11">The sequence shown here is derived from an EMBL/GenBank/DDBJ whole genome shotgun (WGS) entry which is preliminary data.</text>
</comment>
<dbReference type="GO" id="GO:0005227">
    <property type="term" value="F:calcium-activated cation channel activity"/>
    <property type="evidence" value="ECO:0007669"/>
    <property type="project" value="InterPro"/>
</dbReference>
<comment type="similarity">
    <text evidence="2">Belongs to the CSC1 (TC 1.A.17) family.</text>
</comment>
<organism evidence="11 12">
    <name type="scientific">Nitzschia inconspicua</name>
    <dbReference type="NCBI Taxonomy" id="303405"/>
    <lineage>
        <taxon>Eukaryota</taxon>
        <taxon>Sar</taxon>
        <taxon>Stramenopiles</taxon>
        <taxon>Ochrophyta</taxon>
        <taxon>Bacillariophyta</taxon>
        <taxon>Bacillariophyceae</taxon>
        <taxon>Bacillariophycidae</taxon>
        <taxon>Bacillariales</taxon>
        <taxon>Bacillariaceae</taxon>
        <taxon>Nitzschia</taxon>
    </lineage>
</organism>
<evidence type="ECO:0000259" key="10">
    <source>
        <dbReference type="Pfam" id="PF13967"/>
    </source>
</evidence>
<feature type="transmembrane region" description="Helical" evidence="8">
    <location>
        <begin position="619"/>
        <end position="637"/>
    </location>
</feature>
<dbReference type="InterPro" id="IPR045122">
    <property type="entry name" value="Csc1-like"/>
</dbReference>
<sequence length="846" mass="95925">MEVLIDPQSTCASDWINSTITHDSNDTLVILHTVKAYGLLFGVSLVAFCLLRQWFPRVYNVRNCVEKYKTPLASDQRGWVSWMWKLFFVTETQLLDECGMDALCFSRIFSFGIKLSAMGMFHALWLMPVYGTESLAPLIKDNDPIATVSITNLPSGSNRFIGTVVASYCIFWFVMYLMLQEFEWFTRTRHHFLTKLLPRNYTVYVQWVPSEFRNNKALLQFFQEGFAPNTVLSAHFALTVGNLKVLQKKRAKILDQLQVAIDHRSFSTDYEHGEESPADHPFEARSDSEIEILYQELEEMNRQVSICIDEVEKRAIVSGNPDNNQRSLESASASQEGTFLLDQDENEIESASNTCHGEKVALTPKKVDSYLSLGENAHSYHSALDAVTDTLLDAANTVEEWSEQVMRDTGRAVLELMSSKDGCILPSAFVTFTSLRGTHTALQMVQYPAFYAMKVSEAPQPEDILWSNVGRARQELKMFSIISLALTIAVCLLWTVPMAFISSIANLNGLRDQFHWLDQILTSHPRLEVFFNQLAPILILVAVQLMYLMAELFTVSEGPISGAIVQSRMFVKLSWFQITQTFFISAISGSVFAVLSDLIASPSCVVQLLASSLPGQSSFFIQLILVQTLMGMSLELLRPVPIALALLRSCIGPRSTERERTKTFLFMRPLADPVNFYQCNRLSATVLYFMVFFVYTTIAPISNFFIFICLLIQKCCVLHQLVHIYPPFPDSGGKLWMHFFRFVPLGMMISQITIIGMLSLKRASHASIAMTPLFIVTVLFWHSVRQEHFKLAELLSAKECNKADLQHAEEGVDWDFLQGKYVQPELRERYVSPENGAHYRVHNGES</sequence>
<evidence type="ECO:0000256" key="3">
    <source>
        <dbReference type="ARBA" id="ARBA00022448"/>
    </source>
</evidence>